<dbReference type="Proteomes" id="UP000095286">
    <property type="component" value="Unplaced"/>
</dbReference>
<reference evidence="2" key="1">
    <citation type="submission" date="2016-11" db="UniProtKB">
        <authorList>
            <consortium name="WormBaseParasite"/>
        </authorList>
    </citation>
    <scope>IDENTIFICATION</scope>
    <source>
        <strain evidence="2">KR3021</strain>
    </source>
</reference>
<sequence length="139" mass="16325">MAATTKVDEAELVRRELHIRAYTRPREIVDPFTWSYPVKGAALSAAIGVSAAHLHNMWFKKPWYYAVYPRLALISAVSITGYFLGTLREHHYRTRDAILENYQQLHAQDFVNVNDRYGRAYADVMLPWYPRRAQYKKFD</sequence>
<organism evidence="1 2">
    <name type="scientific">Rhabditophanes sp. KR3021</name>
    <dbReference type="NCBI Taxonomy" id="114890"/>
    <lineage>
        <taxon>Eukaryota</taxon>
        <taxon>Metazoa</taxon>
        <taxon>Ecdysozoa</taxon>
        <taxon>Nematoda</taxon>
        <taxon>Chromadorea</taxon>
        <taxon>Rhabditida</taxon>
        <taxon>Tylenchina</taxon>
        <taxon>Panagrolaimomorpha</taxon>
        <taxon>Strongyloidoidea</taxon>
        <taxon>Alloionematidae</taxon>
        <taxon>Rhabditophanes</taxon>
    </lineage>
</organism>
<proteinExistence type="predicted"/>
<dbReference type="WBParaSite" id="RSKR_0000111600.1">
    <property type="protein sequence ID" value="RSKR_0000111600.1"/>
    <property type="gene ID" value="RSKR_0000111600"/>
</dbReference>
<accession>A0AC35TJ73</accession>
<evidence type="ECO:0000313" key="1">
    <source>
        <dbReference type="Proteomes" id="UP000095286"/>
    </source>
</evidence>
<evidence type="ECO:0000313" key="2">
    <source>
        <dbReference type="WBParaSite" id="RSKR_0000111600.1"/>
    </source>
</evidence>
<protein>
    <submittedName>
        <fullName evidence="2">NADH-ubiquinone oxidoreductase subunit</fullName>
    </submittedName>
</protein>
<name>A0AC35TJ73_9BILA</name>